<proteinExistence type="predicted"/>
<reference evidence="1" key="1">
    <citation type="journal article" date="2020" name="New Phytol.">
        <title>Comparative genomics reveals dynamic genome evolution in host specialist ectomycorrhizal fungi.</title>
        <authorList>
            <person name="Lofgren L.A."/>
            <person name="Nguyen N.H."/>
            <person name="Vilgalys R."/>
            <person name="Ruytinx J."/>
            <person name="Liao H.L."/>
            <person name="Branco S."/>
            <person name="Kuo A."/>
            <person name="LaButti K."/>
            <person name="Lipzen A."/>
            <person name="Andreopoulos W."/>
            <person name="Pangilinan J."/>
            <person name="Riley R."/>
            <person name="Hundley H."/>
            <person name="Na H."/>
            <person name="Barry K."/>
            <person name="Grigoriev I.V."/>
            <person name="Stajich J.E."/>
            <person name="Kennedy P.G."/>
        </authorList>
    </citation>
    <scope>NUCLEOTIDE SEQUENCE</scope>
    <source>
        <strain evidence="1">MN1</strain>
    </source>
</reference>
<dbReference type="GeneID" id="64632800"/>
<keyword evidence="2" id="KW-1185">Reference proteome</keyword>
<accession>A0A9P7J4H9</accession>
<dbReference type="AlphaFoldDB" id="A0A9P7J4H9"/>
<organism evidence="1 2">
    <name type="scientific">Suillus subaureus</name>
    <dbReference type="NCBI Taxonomy" id="48587"/>
    <lineage>
        <taxon>Eukaryota</taxon>
        <taxon>Fungi</taxon>
        <taxon>Dikarya</taxon>
        <taxon>Basidiomycota</taxon>
        <taxon>Agaricomycotina</taxon>
        <taxon>Agaricomycetes</taxon>
        <taxon>Agaricomycetidae</taxon>
        <taxon>Boletales</taxon>
        <taxon>Suillineae</taxon>
        <taxon>Suillaceae</taxon>
        <taxon>Suillus</taxon>
    </lineage>
</organism>
<evidence type="ECO:0000313" key="1">
    <source>
        <dbReference type="EMBL" id="KAG1802386.1"/>
    </source>
</evidence>
<gene>
    <name evidence="1" type="ORF">BJ212DRAFT_1449998</name>
</gene>
<dbReference type="RefSeq" id="XP_041186249.1">
    <property type="nucleotide sequence ID" value="XM_041338784.1"/>
</dbReference>
<dbReference type="OrthoDB" id="2688224at2759"/>
<dbReference type="Proteomes" id="UP000807769">
    <property type="component" value="Unassembled WGS sequence"/>
</dbReference>
<name>A0A9P7J4H9_9AGAM</name>
<dbReference type="EMBL" id="JABBWG010000080">
    <property type="protein sequence ID" value="KAG1802386.1"/>
    <property type="molecule type" value="Genomic_DNA"/>
</dbReference>
<protein>
    <submittedName>
        <fullName evidence="1">Uncharacterized protein</fullName>
    </submittedName>
</protein>
<comment type="caution">
    <text evidence="1">The sequence shown here is derived from an EMBL/GenBank/DDBJ whole genome shotgun (WGS) entry which is preliminary data.</text>
</comment>
<sequence length="194" mass="23232">MTSPVLPLRLWNCRKRRQLANKESRGPRLKKFNFSTYKFHAMGDYVRTIKLFGTMDSFTTQINFILKLKDHILYWLKKLDVSHCDYTFSDKEHNSVIIPNYMVYVVNTMQVHYTTYYMRCEYDTINPKTNTDIMVLSGETSPSHPYWYAHVLGIYQLDTWIEGSQTEKHHLTFLHVRPWHNFTMPWKFISMSQG</sequence>
<evidence type="ECO:0000313" key="2">
    <source>
        <dbReference type="Proteomes" id="UP000807769"/>
    </source>
</evidence>